<dbReference type="PRINTS" id="PR01438">
    <property type="entry name" value="UNVRSLSTRESS"/>
</dbReference>
<dbReference type="Proteomes" id="UP000288215">
    <property type="component" value="Unassembled WGS sequence"/>
</dbReference>
<accession>A0A444L7Z1</accession>
<feature type="domain" description="UspA" evidence="2">
    <location>
        <begin position="1"/>
        <end position="127"/>
    </location>
</feature>
<organism evidence="3 4">
    <name type="scientific">Methanosuratincola subterraneus</name>
    <dbReference type="NCBI Taxonomy" id="2593994"/>
    <lineage>
        <taxon>Archaea</taxon>
        <taxon>Thermoproteota</taxon>
        <taxon>Methanosuratincolia</taxon>
        <taxon>Candidatus Methanomethylicales</taxon>
        <taxon>Candidatus Methanomethylicaceae</taxon>
        <taxon>Candidatus Methanosuratincola (ex Vanwonterghem et al. 2016)</taxon>
    </lineage>
</organism>
<evidence type="ECO:0000259" key="2">
    <source>
        <dbReference type="Pfam" id="PF00582"/>
    </source>
</evidence>
<evidence type="ECO:0000313" key="3">
    <source>
        <dbReference type="EMBL" id="RWX73678.1"/>
    </source>
</evidence>
<reference evidence="3 4" key="1">
    <citation type="submission" date="2018-12" db="EMBL/GenBank/DDBJ databases">
        <title>The complete genome of the methanogenic archaea of the candidate phylum Verstraetearchaeota, obtained from the metagenome of underground thermal water.</title>
        <authorList>
            <person name="Kadnikov V.V."/>
            <person name="Mardanov A.V."/>
            <person name="Beletsky A.V."/>
            <person name="Karnachuk O.V."/>
            <person name="Ravin N.V."/>
        </authorList>
    </citation>
    <scope>NUCLEOTIDE SEQUENCE [LARGE SCALE GENOMIC DNA]</scope>
    <source>
        <strain evidence="3">Ch88</strain>
    </source>
</reference>
<dbReference type="InterPro" id="IPR006015">
    <property type="entry name" value="Universal_stress_UspA"/>
</dbReference>
<dbReference type="CDD" id="cd00293">
    <property type="entry name" value="USP-like"/>
    <property type="match status" value="1"/>
</dbReference>
<comment type="similarity">
    <text evidence="1">Belongs to the universal stress protein A family.</text>
</comment>
<gene>
    <name evidence="3" type="ORF">Metus_0457</name>
</gene>
<evidence type="ECO:0000256" key="1">
    <source>
        <dbReference type="ARBA" id="ARBA00008791"/>
    </source>
</evidence>
<evidence type="ECO:0000313" key="4">
    <source>
        <dbReference type="Proteomes" id="UP000288215"/>
    </source>
</evidence>
<dbReference type="EMBL" id="RXGA01000002">
    <property type="protein sequence ID" value="RWX73678.1"/>
    <property type="molecule type" value="Genomic_DNA"/>
</dbReference>
<comment type="caution">
    <text evidence="3">The sequence shown here is derived from an EMBL/GenBank/DDBJ whole genome shotgun (WGS) entry which is preliminary data.</text>
</comment>
<dbReference type="PANTHER" id="PTHR46268:SF6">
    <property type="entry name" value="UNIVERSAL STRESS PROTEIN UP12"/>
    <property type="match status" value="1"/>
</dbReference>
<dbReference type="PANTHER" id="PTHR46268">
    <property type="entry name" value="STRESS RESPONSE PROTEIN NHAX"/>
    <property type="match status" value="1"/>
</dbReference>
<name>A0A444L7Z1_METS7</name>
<dbReference type="AlphaFoldDB" id="A0A444L7Z1"/>
<sequence>MISRILVIADGSPVSEQALIEAIHIAKIFNSTIIGIHPMPRQDPVQVKAGREIIERYEGIVKGAGLNFEWLFVEDKPGPAAVKVAERRDVDLIVVGSLGEGGIKRTLIPSAVEYIVKNAGCDVYVVKKKEPLF</sequence>
<dbReference type="Pfam" id="PF00582">
    <property type="entry name" value="Usp"/>
    <property type="match status" value="1"/>
</dbReference>
<proteinExistence type="inferred from homology"/>
<dbReference type="SUPFAM" id="SSF52402">
    <property type="entry name" value="Adenine nucleotide alpha hydrolases-like"/>
    <property type="match status" value="1"/>
</dbReference>
<dbReference type="Gene3D" id="3.40.50.620">
    <property type="entry name" value="HUPs"/>
    <property type="match status" value="1"/>
</dbReference>
<dbReference type="InterPro" id="IPR006016">
    <property type="entry name" value="UspA"/>
</dbReference>
<dbReference type="InterPro" id="IPR014729">
    <property type="entry name" value="Rossmann-like_a/b/a_fold"/>
</dbReference>
<protein>
    <recommendedName>
        <fullName evidence="2">UspA domain-containing protein</fullName>
    </recommendedName>
</protein>